<name>A0A9P5ETF2_COLSI</name>
<proteinExistence type="predicted"/>
<dbReference type="Proteomes" id="UP000711996">
    <property type="component" value="Unassembled WGS sequence"/>
</dbReference>
<gene>
    <name evidence="1" type="ORF">CGCSCA2_v006404</name>
</gene>
<evidence type="ECO:0000313" key="2">
    <source>
        <dbReference type="Proteomes" id="UP000711996"/>
    </source>
</evidence>
<organism evidence="1 2">
    <name type="scientific">Colletotrichum siamense</name>
    <name type="common">Anthracnose fungus</name>
    <dbReference type="NCBI Taxonomy" id="690259"/>
    <lineage>
        <taxon>Eukaryota</taxon>
        <taxon>Fungi</taxon>
        <taxon>Dikarya</taxon>
        <taxon>Ascomycota</taxon>
        <taxon>Pezizomycotina</taxon>
        <taxon>Sordariomycetes</taxon>
        <taxon>Hypocreomycetidae</taxon>
        <taxon>Glomerellales</taxon>
        <taxon>Glomerellaceae</taxon>
        <taxon>Colletotrichum</taxon>
        <taxon>Colletotrichum gloeosporioides species complex</taxon>
    </lineage>
</organism>
<reference evidence="1" key="1">
    <citation type="submission" date="2019-06" db="EMBL/GenBank/DDBJ databases">
        <authorList>
            <person name="Gan P."/>
            <person name="Shirasu K."/>
        </authorList>
    </citation>
    <scope>NUCLEOTIDE SEQUENCE [LARGE SCALE GENOMIC DNA]</scope>
    <source>
        <strain evidence="1">CAD2</strain>
    </source>
</reference>
<dbReference type="EMBL" id="QPMT01000017">
    <property type="protein sequence ID" value="KAF4859216.1"/>
    <property type="molecule type" value="Genomic_DNA"/>
</dbReference>
<sequence length="149" mass="16028">MGLVGRTARPARDQLSVIVAAHLGTVEALVITVEQAARVRSAHATLAQAQCRLMELVARMEEFVRDQLTETAVLLAATVASRLITAVRAASLHLGHAVVVQRPSQPTVPAQQMARRVRARPSAIAVVLRTTAARRLLIADLDGKLFPMT</sequence>
<comment type="caution">
    <text evidence="1">The sequence shown here is derived from an EMBL/GenBank/DDBJ whole genome shotgun (WGS) entry which is preliminary data.</text>
</comment>
<accession>A0A9P5ETF2</accession>
<dbReference type="AlphaFoldDB" id="A0A9P5ETF2"/>
<keyword evidence="2" id="KW-1185">Reference proteome</keyword>
<protein>
    <submittedName>
        <fullName evidence="1">Uncharacterized protein</fullName>
    </submittedName>
</protein>
<evidence type="ECO:0000313" key="1">
    <source>
        <dbReference type="EMBL" id="KAF4859216.1"/>
    </source>
</evidence>